<reference evidence="4 5" key="1">
    <citation type="journal article" date="2017" name="Genome Announc.">
        <title>Draft Genome Sequence of a Sporulating and Motile Strain of Lachnotalea glycerini Isolated from Water in Quebec City, Canada.</title>
        <authorList>
            <person name="Maheux A.F."/>
            <person name="Boudreau D.K."/>
            <person name="Berube E."/>
            <person name="Boissinot M."/>
            <person name="Raymond F."/>
            <person name="Brodeur S."/>
            <person name="Corbeil J."/>
            <person name="Isabel S."/>
            <person name="Omar R.F."/>
            <person name="Bergeron M.G."/>
        </authorList>
    </citation>
    <scope>NUCLEOTIDE SEQUENCE [LARGE SCALE GENOMIC DNA]</scope>
    <source>
        <strain evidence="4 5">CCRI-19302</strain>
    </source>
</reference>
<dbReference type="AlphaFoldDB" id="A0A371JGB4"/>
<proteinExistence type="inferred from homology"/>
<dbReference type="OrthoDB" id="9779910at2"/>
<feature type="domain" description="Phosphoribosyltransferase" evidence="2">
    <location>
        <begin position="145"/>
        <end position="234"/>
    </location>
</feature>
<dbReference type="PANTHER" id="PTHR47505:SF1">
    <property type="entry name" value="DNA UTILIZATION PROTEIN YHGH"/>
    <property type="match status" value="1"/>
</dbReference>
<dbReference type="PANTHER" id="PTHR47505">
    <property type="entry name" value="DNA UTILIZATION PROTEIN YHGH"/>
    <property type="match status" value="1"/>
</dbReference>
<dbReference type="Pfam" id="PF18912">
    <property type="entry name" value="DZR_2"/>
    <property type="match status" value="1"/>
</dbReference>
<dbReference type="InterPro" id="IPR000836">
    <property type="entry name" value="PRTase_dom"/>
</dbReference>
<name>A0A371JGB4_9FIRM</name>
<accession>A0A371JGB4</accession>
<dbReference type="Proteomes" id="UP000216411">
    <property type="component" value="Unassembled WGS sequence"/>
</dbReference>
<dbReference type="InterPro" id="IPR051910">
    <property type="entry name" value="ComF/GntX_DNA_util-trans"/>
</dbReference>
<comment type="similarity">
    <text evidence="1">Belongs to the ComF/GntX family.</text>
</comment>
<keyword evidence="5" id="KW-1185">Reference proteome</keyword>
<dbReference type="EMBL" id="NOKA02000010">
    <property type="protein sequence ID" value="RDY31768.1"/>
    <property type="molecule type" value="Genomic_DNA"/>
</dbReference>
<protein>
    <submittedName>
        <fullName evidence="4">ComF family protein</fullName>
    </submittedName>
</protein>
<feature type="domain" description="Double zinc ribbon" evidence="3">
    <location>
        <begin position="17"/>
        <end position="74"/>
    </location>
</feature>
<evidence type="ECO:0000313" key="4">
    <source>
        <dbReference type="EMBL" id="RDY31768.1"/>
    </source>
</evidence>
<dbReference type="CDD" id="cd06223">
    <property type="entry name" value="PRTases_typeI"/>
    <property type="match status" value="1"/>
</dbReference>
<organism evidence="4 5">
    <name type="scientific">Lachnotalea glycerini</name>
    <dbReference type="NCBI Taxonomy" id="1763509"/>
    <lineage>
        <taxon>Bacteria</taxon>
        <taxon>Bacillati</taxon>
        <taxon>Bacillota</taxon>
        <taxon>Clostridia</taxon>
        <taxon>Lachnospirales</taxon>
        <taxon>Lachnospiraceae</taxon>
        <taxon>Lachnotalea</taxon>
    </lineage>
</organism>
<evidence type="ECO:0000313" key="5">
    <source>
        <dbReference type="Proteomes" id="UP000216411"/>
    </source>
</evidence>
<evidence type="ECO:0000259" key="3">
    <source>
        <dbReference type="Pfam" id="PF18912"/>
    </source>
</evidence>
<dbReference type="InterPro" id="IPR029057">
    <property type="entry name" value="PRTase-like"/>
</dbReference>
<gene>
    <name evidence="4" type="ORF">CG710_007950</name>
</gene>
<dbReference type="Pfam" id="PF00156">
    <property type="entry name" value="Pribosyltran"/>
    <property type="match status" value="1"/>
</dbReference>
<sequence>MFVRSNTRKLKKFTEEVINIIFPLTCPVCQEVLKVNYIQICDTCKKSLPYIGEPMCKKCGKPLMLEEQEYCYDCSKKEHLFNKGIALWVYDDRIKGSLYRFKYNNKREYAKVYANEIMHKYGEKIMSWNVDAIIPVPLHKSKLRSRGYNQAEILAKELSTYIGAPVYTNCVKRIRKTLPQKGLNNKQRINNLKNAFKIVNFDVKLNKVLLIDDIYTTGVTMDGVAEVLRETGVSDTYFVTVSTGDGL</sequence>
<comment type="caution">
    <text evidence="4">The sequence shown here is derived from an EMBL/GenBank/DDBJ whole genome shotgun (WGS) entry which is preliminary data.</text>
</comment>
<evidence type="ECO:0000259" key="2">
    <source>
        <dbReference type="Pfam" id="PF00156"/>
    </source>
</evidence>
<dbReference type="SUPFAM" id="SSF53271">
    <property type="entry name" value="PRTase-like"/>
    <property type="match status" value="1"/>
</dbReference>
<evidence type="ECO:0000256" key="1">
    <source>
        <dbReference type="ARBA" id="ARBA00008007"/>
    </source>
</evidence>
<dbReference type="InterPro" id="IPR044005">
    <property type="entry name" value="DZR_2"/>
</dbReference>
<dbReference type="Gene3D" id="3.40.50.2020">
    <property type="match status" value="1"/>
</dbReference>